<protein>
    <recommendedName>
        <fullName evidence="1">AAA+ ATPase domain-containing protein</fullName>
    </recommendedName>
</protein>
<evidence type="ECO:0000259" key="1">
    <source>
        <dbReference type="SMART" id="SM00382"/>
    </source>
</evidence>
<accession>A0A543JLT6</accession>
<organism evidence="2 3">
    <name type="scientific">Saccharothrix saharensis</name>
    <dbReference type="NCBI Taxonomy" id="571190"/>
    <lineage>
        <taxon>Bacteria</taxon>
        <taxon>Bacillati</taxon>
        <taxon>Actinomycetota</taxon>
        <taxon>Actinomycetes</taxon>
        <taxon>Pseudonocardiales</taxon>
        <taxon>Pseudonocardiaceae</taxon>
        <taxon>Saccharothrix</taxon>
    </lineage>
</organism>
<name>A0A543JLT6_9PSEU</name>
<reference evidence="2 3" key="1">
    <citation type="submission" date="2019-06" db="EMBL/GenBank/DDBJ databases">
        <title>Sequencing the genomes of 1000 actinobacteria strains.</title>
        <authorList>
            <person name="Klenk H.-P."/>
        </authorList>
    </citation>
    <scope>NUCLEOTIDE SEQUENCE [LARGE SCALE GENOMIC DNA]</scope>
    <source>
        <strain evidence="2 3">DSM 45456</strain>
    </source>
</reference>
<dbReference type="Gene3D" id="3.40.50.300">
    <property type="entry name" value="P-loop containing nucleotide triphosphate hydrolases"/>
    <property type="match status" value="1"/>
</dbReference>
<feature type="domain" description="AAA+ ATPase" evidence="1">
    <location>
        <begin position="27"/>
        <end position="209"/>
    </location>
</feature>
<dbReference type="AlphaFoldDB" id="A0A543JLT6"/>
<proteinExistence type="predicted"/>
<dbReference type="InterPro" id="IPR003593">
    <property type="entry name" value="AAA+_ATPase"/>
</dbReference>
<sequence length="215" mass="22540">MRIHARRVGVTGPHGPLLKPTSLLVRPGELVLVAGDPGSGHTALGLVLSGRMRPSTGEVSPAAADLRRHVVLVDSPDVSEPEASLPLAGVVGEELAVNGARSGRRAVADWLVERGADEHLDQRFEQVPADVRCALMLELAAGRPGATTLVLDSPDRYHGDPEGWAELARRHVTPERSVVVLCTTTSAAVLDVPVARIGADNTAAESTGADNEESE</sequence>
<dbReference type="OrthoDB" id="3775353at2"/>
<evidence type="ECO:0000313" key="2">
    <source>
        <dbReference type="EMBL" id="TQM83781.1"/>
    </source>
</evidence>
<dbReference type="InterPro" id="IPR027417">
    <property type="entry name" value="P-loop_NTPase"/>
</dbReference>
<gene>
    <name evidence="2" type="ORF">FHX81_6208</name>
</gene>
<keyword evidence="3" id="KW-1185">Reference proteome</keyword>
<dbReference type="SMART" id="SM00382">
    <property type="entry name" value="AAA"/>
    <property type="match status" value="1"/>
</dbReference>
<dbReference type="Proteomes" id="UP000316628">
    <property type="component" value="Unassembled WGS sequence"/>
</dbReference>
<evidence type="ECO:0000313" key="3">
    <source>
        <dbReference type="Proteomes" id="UP000316628"/>
    </source>
</evidence>
<comment type="caution">
    <text evidence="2">The sequence shown here is derived from an EMBL/GenBank/DDBJ whole genome shotgun (WGS) entry which is preliminary data.</text>
</comment>
<dbReference type="EMBL" id="VFPP01000001">
    <property type="protein sequence ID" value="TQM83781.1"/>
    <property type="molecule type" value="Genomic_DNA"/>
</dbReference>
<dbReference type="RefSeq" id="WP_141981783.1">
    <property type="nucleotide sequence ID" value="NZ_VFPP01000001.1"/>
</dbReference>
<dbReference type="SUPFAM" id="SSF52540">
    <property type="entry name" value="P-loop containing nucleoside triphosphate hydrolases"/>
    <property type="match status" value="1"/>
</dbReference>